<dbReference type="Gene3D" id="3.30.70.600">
    <property type="entry name" value="Ribosomal protein S10 domain"/>
    <property type="match status" value="1"/>
</dbReference>
<dbReference type="SMART" id="SM01403">
    <property type="entry name" value="Ribosomal_S10"/>
    <property type="match status" value="1"/>
</dbReference>
<organism evidence="5 6">
    <name type="scientific">Chlorella vulgaris</name>
    <name type="common">Green alga</name>
    <dbReference type="NCBI Taxonomy" id="3077"/>
    <lineage>
        <taxon>Eukaryota</taxon>
        <taxon>Viridiplantae</taxon>
        <taxon>Chlorophyta</taxon>
        <taxon>core chlorophytes</taxon>
        <taxon>Trebouxiophyceae</taxon>
        <taxon>Chlorellales</taxon>
        <taxon>Chlorellaceae</taxon>
        <taxon>Chlorella clade</taxon>
        <taxon>Chlorella</taxon>
    </lineage>
</organism>
<dbReference type="AlphaFoldDB" id="A0A9D4Z2G3"/>
<protein>
    <recommendedName>
        <fullName evidence="4">Small ribosomal subunit protein uS10 domain-containing protein</fullName>
    </recommendedName>
</protein>
<dbReference type="SUPFAM" id="SSF54999">
    <property type="entry name" value="Ribosomal protein S10"/>
    <property type="match status" value="1"/>
</dbReference>
<reference evidence="5" key="2">
    <citation type="submission" date="2020-11" db="EMBL/GenBank/DDBJ databases">
        <authorList>
            <person name="Cecchin M."/>
            <person name="Marcolungo L."/>
            <person name="Rossato M."/>
            <person name="Girolomoni L."/>
            <person name="Cosentino E."/>
            <person name="Cuine S."/>
            <person name="Li-Beisson Y."/>
            <person name="Delledonne M."/>
            <person name="Ballottari M."/>
        </authorList>
    </citation>
    <scope>NUCLEOTIDE SEQUENCE</scope>
    <source>
        <strain evidence="5">211/11P</strain>
        <tissue evidence="5">Whole cell</tissue>
    </source>
</reference>
<dbReference type="InterPro" id="IPR018268">
    <property type="entry name" value="Ribosomal_uS10_CS"/>
</dbReference>
<sequence length="168" mass="17963">MAAVASCVMQSCAAAGSRNSGVSSRVASLRPLSSSRCLAARPLVAAQAANVARRQSVVVYAAAAAAPAQQKIRIKLKSYWVDLLGESVEKIKEAASSTGATIAGPVPLPTRKKIYTVLRSPHVNKDSREQFEVRLHQRLIDVKDLTSQTVERLMSLDLPAGVDIEVKL</sequence>
<dbReference type="GO" id="GO:0003735">
    <property type="term" value="F:structural constituent of ribosome"/>
    <property type="evidence" value="ECO:0007669"/>
    <property type="project" value="InterPro"/>
</dbReference>
<keyword evidence="2" id="KW-0689">Ribosomal protein</keyword>
<dbReference type="Proteomes" id="UP001055712">
    <property type="component" value="Unassembled WGS sequence"/>
</dbReference>
<accession>A0A9D4Z2G3</accession>
<dbReference type="HAMAP" id="MF_00508">
    <property type="entry name" value="Ribosomal_uS10"/>
    <property type="match status" value="1"/>
</dbReference>
<dbReference type="NCBIfam" id="NF001861">
    <property type="entry name" value="PRK00596.1"/>
    <property type="match status" value="1"/>
</dbReference>
<gene>
    <name evidence="5" type="ORF">D9Q98_000673</name>
</gene>
<dbReference type="Pfam" id="PF00338">
    <property type="entry name" value="Ribosomal_S10"/>
    <property type="match status" value="1"/>
</dbReference>
<dbReference type="NCBIfam" id="TIGR01049">
    <property type="entry name" value="rpsJ_bact"/>
    <property type="match status" value="1"/>
</dbReference>
<comment type="similarity">
    <text evidence="1">Belongs to the universal ribosomal protein uS10 family.</text>
</comment>
<evidence type="ECO:0000256" key="1">
    <source>
        <dbReference type="ARBA" id="ARBA00007102"/>
    </source>
</evidence>
<dbReference type="InterPro" id="IPR001848">
    <property type="entry name" value="Ribosomal_uS10"/>
</dbReference>
<dbReference type="InterPro" id="IPR027486">
    <property type="entry name" value="Ribosomal_uS10_dom"/>
</dbReference>
<dbReference type="EMBL" id="SIDB01000001">
    <property type="protein sequence ID" value="KAI3438236.1"/>
    <property type="molecule type" value="Genomic_DNA"/>
</dbReference>
<evidence type="ECO:0000313" key="5">
    <source>
        <dbReference type="EMBL" id="KAI3438236.1"/>
    </source>
</evidence>
<dbReference type="PRINTS" id="PR00971">
    <property type="entry name" value="RIBOSOMALS10"/>
</dbReference>
<dbReference type="GO" id="GO:0003723">
    <property type="term" value="F:RNA binding"/>
    <property type="evidence" value="ECO:0007669"/>
    <property type="project" value="InterPro"/>
</dbReference>
<dbReference type="PANTHER" id="PTHR11700">
    <property type="entry name" value="30S RIBOSOMAL PROTEIN S10 FAMILY MEMBER"/>
    <property type="match status" value="1"/>
</dbReference>
<dbReference type="GO" id="GO:0006412">
    <property type="term" value="P:translation"/>
    <property type="evidence" value="ECO:0007669"/>
    <property type="project" value="InterPro"/>
</dbReference>
<reference evidence="5" key="1">
    <citation type="journal article" date="2019" name="Plant J.">
        <title>Chlorella vulgaris genome assembly and annotation reveals the molecular basis for metabolic acclimation to high light conditions.</title>
        <authorList>
            <person name="Cecchin M."/>
            <person name="Marcolungo L."/>
            <person name="Rossato M."/>
            <person name="Girolomoni L."/>
            <person name="Cosentino E."/>
            <person name="Cuine S."/>
            <person name="Li-Beisson Y."/>
            <person name="Delledonne M."/>
            <person name="Ballottari M."/>
        </authorList>
    </citation>
    <scope>NUCLEOTIDE SEQUENCE</scope>
    <source>
        <strain evidence="5">211/11P</strain>
    </source>
</reference>
<dbReference type="GO" id="GO:1990904">
    <property type="term" value="C:ribonucleoprotein complex"/>
    <property type="evidence" value="ECO:0007669"/>
    <property type="project" value="UniProtKB-KW"/>
</dbReference>
<evidence type="ECO:0000259" key="4">
    <source>
        <dbReference type="SMART" id="SM01403"/>
    </source>
</evidence>
<name>A0A9D4Z2G3_CHLVU</name>
<dbReference type="FunFam" id="3.30.70.600:FF:000003">
    <property type="entry name" value="30S ribosomal protein S10"/>
    <property type="match status" value="1"/>
</dbReference>
<keyword evidence="6" id="KW-1185">Reference proteome</keyword>
<evidence type="ECO:0000313" key="6">
    <source>
        <dbReference type="Proteomes" id="UP001055712"/>
    </source>
</evidence>
<keyword evidence="3" id="KW-0687">Ribonucleoprotein</keyword>
<dbReference type="GO" id="GO:0005840">
    <property type="term" value="C:ribosome"/>
    <property type="evidence" value="ECO:0007669"/>
    <property type="project" value="UniProtKB-KW"/>
</dbReference>
<feature type="domain" description="Small ribosomal subunit protein uS10" evidence="4">
    <location>
        <begin position="73"/>
        <end position="167"/>
    </location>
</feature>
<dbReference type="InterPro" id="IPR036838">
    <property type="entry name" value="Ribosomal_uS10_dom_sf"/>
</dbReference>
<dbReference type="PROSITE" id="PS00361">
    <property type="entry name" value="RIBOSOMAL_S10"/>
    <property type="match status" value="1"/>
</dbReference>
<comment type="caution">
    <text evidence="5">The sequence shown here is derived from an EMBL/GenBank/DDBJ whole genome shotgun (WGS) entry which is preliminary data.</text>
</comment>
<evidence type="ECO:0000256" key="3">
    <source>
        <dbReference type="ARBA" id="ARBA00023274"/>
    </source>
</evidence>
<dbReference type="OrthoDB" id="366214at2759"/>
<proteinExistence type="inferred from homology"/>
<evidence type="ECO:0000256" key="2">
    <source>
        <dbReference type="ARBA" id="ARBA00022980"/>
    </source>
</evidence>